<accession>A0A2T0ARA7</accession>
<dbReference type="GO" id="GO:0047110">
    <property type="term" value="F:phenylglyoxylate dehydrogenase (acylating) activity"/>
    <property type="evidence" value="ECO:0007669"/>
    <property type="project" value="UniProtKB-EC"/>
</dbReference>
<keyword evidence="4" id="KW-1185">Reference proteome</keyword>
<dbReference type="Gene3D" id="3.40.920.10">
    <property type="entry name" value="Pyruvate-ferredoxin oxidoreductase, PFOR, domain III"/>
    <property type="match status" value="1"/>
</dbReference>
<dbReference type="SUPFAM" id="SSF53323">
    <property type="entry name" value="Pyruvate-ferredoxin oxidoreductase, PFOR, domain III"/>
    <property type="match status" value="1"/>
</dbReference>
<protein>
    <submittedName>
        <fullName evidence="3">NADH-dependent phenylglyoxylate dehydrogenase subunit gamma</fullName>
        <ecNumber evidence="3">1.2.1.58</ecNumber>
    </submittedName>
</protein>
<gene>
    <name evidence="3" type="primary">padE</name>
    <name evidence="3" type="ORF">CPAL_15360</name>
</gene>
<dbReference type="InterPro" id="IPR002869">
    <property type="entry name" value="Pyrv_flavodox_OxRed_cen"/>
</dbReference>
<dbReference type="Proteomes" id="UP000239614">
    <property type="component" value="Unassembled WGS sequence"/>
</dbReference>
<organism evidence="3 4">
    <name type="scientific">Clostridium thermopalmarium DSM 5974</name>
    <dbReference type="NCBI Taxonomy" id="1121340"/>
    <lineage>
        <taxon>Bacteria</taxon>
        <taxon>Bacillati</taxon>
        <taxon>Bacillota</taxon>
        <taxon>Clostridia</taxon>
        <taxon>Eubacteriales</taxon>
        <taxon>Clostridiaceae</taxon>
        <taxon>Clostridium</taxon>
    </lineage>
</organism>
<dbReference type="EC" id="1.2.1.58" evidence="3"/>
<dbReference type="PANTHER" id="PTHR43854:SF1">
    <property type="entry name" value="INDOLEPYRUVATE OXIDOREDUCTASE SUBUNIT IORB"/>
    <property type="match status" value="1"/>
</dbReference>
<feature type="domain" description="Pyruvate/ketoisovalerate oxidoreductase catalytic" evidence="2">
    <location>
        <begin position="10"/>
        <end position="192"/>
    </location>
</feature>
<evidence type="ECO:0000313" key="4">
    <source>
        <dbReference type="Proteomes" id="UP000239614"/>
    </source>
</evidence>
<dbReference type="AlphaFoldDB" id="A0A2T0ARA7"/>
<comment type="caution">
    <text evidence="3">The sequence shown here is derived from an EMBL/GenBank/DDBJ whole genome shotgun (WGS) entry which is preliminary data.</text>
</comment>
<dbReference type="OrthoDB" id="9789125at2"/>
<dbReference type="EMBL" id="PVXN01000037">
    <property type="protein sequence ID" value="PRR72049.1"/>
    <property type="molecule type" value="Genomic_DNA"/>
</dbReference>
<dbReference type="InterPro" id="IPR019752">
    <property type="entry name" value="Pyrv/ketoisovalerate_OxRed_cat"/>
</dbReference>
<dbReference type="RefSeq" id="WP_106024361.1">
    <property type="nucleotide sequence ID" value="NZ_PVXN01000037.1"/>
</dbReference>
<dbReference type="Pfam" id="PF01558">
    <property type="entry name" value="POR"/>
    <property type="match status" value="1"/>
</dbReference>
<dbReference type="PANTHER" id="PTHR43854">
    <property type="entry name" value="INDOLEPYRUVATE OXIDOREDUCTASE SUBUNIT IORB"/>
    <property type="match status" value="1"/>
</dbReference>
<name>A0A2T0ARA7_9CLOT</name>
<dbReference type="InterPro" id="IPR052198">
    <property type="entry name" value="IorB_Oxidoreductase"/>
</dbReference>
<evidence type="ECO:0000256" key="1">
    <source>
        <dbReference type="ARBA" id="ARBA00023002"/>
    </source>
</evidence>
<proteinExistence type="predicted"/>
<reference evidence="3 4" key="1">
    <citation type="submission" date="2018-03" db="EMBL/GenBank/DDBJ databases">
        <title>Genome sequence of Clostridium thermopalmarium DSM 5974.</title>
        <authorList>
            <person name="Poehlein A."/>
            <person name="Daniel R."/>
        </authorList>
    </citation>
    <scope>NUCLEOTIDE SEQUENCE [LARGE SCALE GENOMIC DNA]</scope>
    <source>
        <strain evidence="3 4">DSM 5974</strain>
    </source>
</reference>
<keyword evidence="1 3" id="KW-0560">Oxidoreductase</keyword>
<sequence length="202" mass="21528">MINCILTGVGGQGIVLASKLIGQSAIDKGMMVRTSETIGMAQRGGCVVSHVRIGDKIGDTCHSPLIPLNMADVVMGFEPAEAVRYFPYLKEGGTVIINKNPVKPVTDSLSKTDYDVKQMIDYLKSKVENLILIDGDTIARECGSYKVLNMVLLGSAAASGALGISTHDLKKTINKKFSGKFLNLNLQAISAGEKAVLKGENK</sequence>
<evidence type="ECO:0000313" key="3">
    <source>
        <dbReference type="EMBL" id="PRR72049.1"/>
    </source>
</evidence>
<evidence type="ECO:0000259" key="2">
    <source>
        <dbReference type="Pfam" id="PF01558"/>
    </source>
</evidence>